<dbReference type="Pfam" id="PF00156">
    <property type="entry name" value="Pribosyltran"/>
    <property type="match status" value="1"/>
</dbReference>
<protein>
    <recommendedName>
        <fullName evidence="5 15">Hypoxanthine phosphoribosyltransferase</fullName>
        <ecNumber evidence="5 15">2.4.2.8</ecNumber>
    </recommendedName>
</protein>
<dbReference type="SUPFAM" id="SSF53271">
    <property type="entry name" value="PRTase-like"/>
    <property type="match status" value="1"/>
</dbReference>
<dbReference type="GO" id="GO:0005829">
    <property type="term" value="C:cytosol"/>
    <property type="evidence" value="ECO:0007669"/>
    <property type="project" value="TreeGrafter"/>
</dbReference>
<dbReference type="Gene3D" id="3.40.50.2020">
    <property type="match status" value="1"/>
</dbReference>
<dbReference type="PANTHER" id="PTHR43340">
    <property type="entry name" value="HYPOXANTHINE-GUANINE PHOSPHORIBOSYLTRANSFERASE"/>
    <property type="match status" value="1"/>
</dbReference>
<dbReference type="GO" id="GO:0004422">
    <property type="term" value="F:hypoxanthine phosphoribosyltransferase activity"/>
    <property type="evidence" value="ECO:0007669"/>
    <property type="project" value="InterPro"/>
</dbReference>
<sequence length="175" mass="19538">MVNTNVRTLLSADEIAARTRELGAQITKEYAGRRLVLVCVLKGSFVFTADLMRHIDLPLRVEFLGVRSYGEGTSSTGVVQITQDLNQPIEGDDVLIVEDIVDTGLTISHLLQLLRTRMPSSIKVCSLLHKPARSRVEVPIHFLGFTIEDKFVVGYGLDWAERYRNLPFIGVVEAQ</sequence>
<evidence type="ECO:0000256" key="1">
    <source>
        <dbReference type="ARBA" id="ARBA00001946"/>
    </source>
</evidence>
<evidence type="ECO:0000256" key="7">
    <source>
        <dbReference type="ARBA" id="ARBA00022676"/>
    </source>
</evidence>
<dbReference type="FunFam" id="3.40.50.2020:FF:000006">
    <property type="entry name" value="Hypoxanthine phosphoribosyltransferase"/>
    <property type="match status" value="1"/>
</dbReference>
<gene>
    <name evidence="17" type="primary">hpt</name>
    <name evidence="17" type="ORF">CMC5_005580</name>
</gene>
<evidence type="ECO:0000256" key="10">
    <source>
        <dbReference type="ARBA" id="ARBA00022726"/>
    </source>
</evidence>
<name>A0A0K1E6E2_CHOCO</name>
<evidence type="ECO:0000259" key="16">
    <source>
        <dbReference type="Pfam" id="PF00156"/>
    </source>
</evidence>
<dbReference type="GO" id="GO:0000166">
    <property type="term" value="F:nucleotide binding"/>
    <property type="evidence" value="ECO:0007669"/>
    <property type="project" value="UniProtKB-KW"/>
</dbReference>
<comment type="pathway">
    <text evidence="3 15">Purine metabolism; IMP biosynthesis via salvage pathway; IMP from hypoxanthine: step 1/1.</text>
</comment>
<keyword evidence="12 15" id="KW-0460">Magnesium</keyword>
<evidence type="ECO:0000256" key="5">
    <source>
        <dbReference type="ARBA" id="ARBA00011895"/>
    </source>
</evidence>
<dbReference type="PANTHER" id="PTHR43340:SF1">
    <property type="entry name" value="HYPOXANTHINE PHOSPHORIBOSYLTRANSFERASE"/>
    <property type="match status" value="1"/>
</dbReference>
<accession>A0A0K1E6E2</accession>
<evidence type="ECO:0000256" key="13">
    <source>
        <dbReference type="ARBA" id="ARBA00048811"/>
    </source>
</evidence>
<dbReference type="InterPro" id="IPR050408">
    <property type="entry name" value="HGPRT"/>
</dbReference>
<keyword evidence="6 15" id="KW-0963">Cytoplasm</keyword>
<proteinExistence type="inferred from homology"/>
<keyword evidence="18" id="KW-1185">Reference proteome</keyword>
<dbReference type="GO" id="GO:0006166">
    <property type="term" value="P:purine ribonucleoside salvage"/>
    <property type="evidence" value="ECO:0007669"/>
    <property type="project" value="UniProtKB-KW"/>
</dbReference>
<dbReference type="GO" id="GO:0006178">
    <property type="term" value="P:guanine salvage"/>
    <property type="evidence" value="ECO:0007669"/>
    <property type="project" value="TreeGrafter"/>
</dbReference>
<dbReference type="GO" id="GO:0032264">
    <property type="term" value="P:IMP salvage"/>
    <property type="evidence" value="ECO:0007669"/>
    <property type="project" value="UniProtKB-UniPathway"/>
</dbReference>
<dbReference type="Proteomes" id="UP000067626">
    <property type="component" value="Chromosome"/>
</dbReference>
<dbReference type="GO" id="GO:0000287">
    <property type="term" value="F:magnesium ion binding"/>
    <property type="evidence" value="ECO:0007669"/>
    <property type="project" value="TreeGrafter"/>
</dbReference>
<dbReference type="AlphaFoldDB" id="A0A0K1E6E2"/>
<keyword evidence="9 15" id="KW-0479">Metal-binding</keyword>
<evidence type="ECO:0000256" key="6">
    <source>
        <dbReference type="ARBA" id="ARBA00022490"/>
    </source>
</evidence>
<dbReference type="InterPro" id="IPR000836">
    <property type="entry name" value="PRTase_dom"/>
</dbReference>
<keyword evidence="11 15" id="KW-0547">Nucleotide-binding</keyword>
<comment type="subcellular location">
    <subcellularLocation>
        <location evidence="2 15">Cytoplasm</location>
    </subcellularLocation>
</comment>
<evidence type="ECO:0000256" key="4">
    <source>
        <dbReference type="ARBA" id="ARBA00008391"/>
    </source>
</evidence>
<evidence type="ECO:0000256" key="11">
    <source>
        <dbReference type="ARBA" id="ARBA00022741"/>
    </source>
</evidence>
<evidence type="ECO:0000256" key="9">
    <source>
        <dbReference type="ARBA" id="ARBA00022723"/>
    </source>
</evidence>
<keyword evidence="10 15" id="KW-0660">Purine salvage</keyword>
<dbReference type="UniPathway" id="UPA00591">
    <property type="reaction ID" value="UER00648"/>
</dbReference>
<dbReference type="EMBL" id="CP012159">
    <property type="protein sequence ID" value="AKT36445.1"/>
    <property type="molecule type" value="Genomic_DNA"/>
</dbReference>
<evidence type="ECO:0000256" key="3">
    <source>
        <dbReference type="ARBA" id="ARBA00004669"/>
    </source>
</evidence>
<dbReference type="InterPro" id="IPR005904">
    <property type="entry name" value="Hxn_phspho_trans"/>
</dbReference>
<comment type="similarity">
    <text evidence="4 15">Belongs to the purine/pyrimidine phosphoribosyltransferase family.</text>
</comment>
<evidence type="ECO:0000313" key="18">
    <source>
        <dbReference type="Proteomes" id="UP000067626"/>
    </source>
</evidence>
<evidence type="ECO:0000313" key="17">
    <source>
        <dbReference type="EMBL" id="AKT36445.1"/>
    </source>
</evidence>
<keyword evidence="7 15" id="KW-0328">Glycosyltransferase</keyword>
<keyword evidence="8 15" id="KW-0808">Transferase</keyword>
<dbReference type="GO" id="GO:0052657">
    <property type="term" value="F:guanine phosphoribosyltransferase activity"/>
    <property type="evidence" value="ECO:0007669"/>
    <property type="project" value="UniProtKB-ARBA"/>
</dbReference>
<dbReference type="NCBIfam" id="TIGR01203">
    <property type="entry name" value="HGPRTase"/>
    <property type="match status" value="1"/>
</dbReference>
<dbReference type="InterPro" id="IPR029057">
    <property type="entry name" value="PRTase-like"/>
</dbReference>
<dbReference type="CDD" id="cd06223">
    <property type="entry name" value="PRTases_typeI"/>
    <property type="match status" value="1"/>
</dbReference>
<dbReference type="GO" id="GO:0032263">
    <property type="term" value="P:GMP salvage"/>
    <property type="evidence" value="ECO:0007669"/>
    <property type="project" value="TreeGrafter"/>
</dbReference>
<evidence type="ECO:0000256" key="2">
    <source>
        <dbReference type="ARBA" id="ARBA00004496"/>
    </source>
</evidence>
<evidence type="ECO:0000256" key="12">
    <source>
        <dbReference type="ARBA" id="ARBA00022842"/>
    </source>
</evidence>
<dbReference type="OrthoDB" id="9802824at2"/>
<organism evidence="17 18">
    <name type="scientific">Chondromyces crocatus</name>
    <dbReference type="NCBI Taxonomy" id="52"/>
    <lineage>
        <taxon>Bacteria</taxon>
        <taxon>Pseudomonadati</taxon>
        <taxon>Myxococcota</taxon>
        <taxon>Polyangia</taxon>
        <taxon>Polyangiales</taxon>
        <taxon>Polyangiaceae</taxon>
        <taxon>Chondromyces</taxon>
    </lineage>
</organism>
<dbReference type="KEGG" id="ccro:CMC5_005580"/>
<evidence type="ECO:0000256" key="8">
    <source>
        <dbReference type="ARBA" id="ARBA00022679"/>
    </source>
</evidence>
<comment type="catalytic activity">
    <reaction evidence="13">
        <text>GMP + diphosphate = guanine + 5-phospho-alpha-D-ribose 1-diphosphate</text>
        <dbReference type="Rhea" id="RHEA:25424"/>
        <dbReference type="ChEBI" id="CHEBI:16235"/>
        <dbReference type="ChEBI" id="CHEBI:33019"/>
        <dbReference type="ChEBI" id="CHEBI:58017"/>
        <dbReference type="ChEBI" id="CHEBI:58115"/>
        <dbReference type="EC" id="2.4.2.8"/>
    </reaction>
    <physiologicalReaction direction="right-to-left" evidence="13">
        <dbReference type="Rhea" id="RHEA:25426"/>
    </physiologicalReaction>
</comment>
<feature type="domain" description="Phosphoribosyltransferase" evidence="16">
    <location>
        <begin position="9"/>
        <end position="158"/>
    </location>
</feature>
<dbReference type="STRING" id="52.CMC5_005580"/>
<dbReference type="EC" id="2.4.2.8" evidence="5 15"/>
<dbReference type="PATRIC" id="fig|52.7.peg.598"/>
<dbReference type="RefSeq" id="WP_050428961.1">
    <property type="nucleotide sequence ID" value="NZ_CP012159.1"/>
</dbReference>
<comment type="cofactor">
    <cofactor evidence="1 15">
        <name>Mg(2+)</name>
        <dbReference type="ChEBI" id="CHEBI:18420"/>
    </cofactor>
</comment>
<reference evidence="17 18" key="1">
    <citation type="submission" date="2015-07" db="EMBL/GenBank/DDBJ databases">
        <title>Genome analysis of myxobacterium Chondromyces crocatus Cm c5 reveals a high potential for natural compound synthesis and the genetic basis for the loss of fruiting body formation.</title>
        <authorList>
            <person name="Zaburannyi N."/>
            <person name="Bunk B."/>
            <person name="Maier J."/>
            <person name="Overmann J."/>
            <person name="Mueller R."/>
        </authorList>
    </citation>
    <scope>NUCLEOTIDE SEQUENCE [LARGE SCALE GENOMIC DNA]</scope>
    <source>
        <strain evidence="17 18">Cm c5</strain>
    </source>
</reference>
<evidence type="ECO:0000256" key="14">
    <source>
        <dbReference type="ARBA" id="ARBA00049402"/>
    </source>
</evidence>
<comment type="catalytic activity">
    <reaction evidence="14">
        <text>IMP + diphosphate = hypoxanthine + 5-phospho-alpha-D-ribose 1-diphosphate</text>
        <dbReference type="Rhea" id="RHEA:17973"/>
        <dbReference type="ChEBI" id="CHEBI:17368"/>
        <dbReference type="ChEBI" id="CHEBI:33019"/>
        <dbReference type="ChEBI" id="CHEBI:58017"/>
        <dbReference type="ChEBI" id="CHEBI:58053"/>
        <dbReference type="EC" id="2.4.2.8"/>
    </reaction>
    <physiologicalReaction direction="right-to-left" evidence="14">
        <dbReference type="Rhea" id="RHEA:17975"/>
    </physiologicalReaction>
</comment>
<dbReference type="GO" id="GO:0046100">
    <property type="term" value="P:hypoxanthine metabolic process"/>
    <property type="evidence" value="ECO:0007669"/>
    <property type="project" value="TreeGrafter"/>
</dbReference>
<evidence type="ECO:0000256" key="15">
    <source>
        <dbReference type="RuleBase" id="RU364099"/>
    </source>
</evidence>